<dbReference type="SMART" id="SM00409">
    <property type="entry name" value="IG"/>
    <property type="match status" value="1"/>
</dbReference>
<feature type="domain" description="Ig-like" evidence="1">
    <location>
        <begin position="233"/>
        <end position="304"/>
    </location>
</feature>
<accession>A0A6J8BW38</accession>
<protein>
    <recommendedName>
        <fullName evidence="1">Ig-like domain-containing protein</fullName>
    </recommendedName>
</protein>
<dbReference type="InterPro" id="IPR041249">
    <property type="entry name" value="HEPN_DZIP3"/>
</dbReference>
<dbReference type="EMBL" id="CACVKT020003965">
    <property type="protein sequence ID" value="CAC5387100.1"/>
    <property type="molecule type" value="Genomic_DNA"/>
</dbReference>
<sequence length="676" mass="77585">MNTVLRVTEALNFDLQCPGSGHWKYRSDAIGCSNSDTYYCLFNTINEECTENCTGPDFDQAGFRRVLRPVFDSEPCSSKRYQPFPFNTSGHNVCVYEKSFCSEEGQIANDTGTTTNDRTCRCDYTRGYEFIIRPKQTGGCVCSPSEEDCSCVLKKCEKDLILSADYKCIPKDLSPADTICPPFPVKEKNMTIILKSNLQDKALPFVLYGVERLKEYLKRALISSPLEVITCIEGQPAVFNCELRKPHMMVRWYKGSVLLKDTVDKITIESKDKMYVLTIPNTTKDSSGLYSIKINNESSKAQLHVRGVELAAEEVNYLRLVHLMLRIATPAVRAIFDIEFDPDQLKSGKTLPRYRIDQLVKHNHLTEKERDIVLFNTRKRDPSATDCDQSSKYFDLKLMITLIRNFTAIEIVDVLPKPSNIGTGADLSRLKYYRNQIVHNEGSFSNVHFSSYWNDICKAVVRLQNKAIHQDEKHIPKSMDENDPLVKAILASFANDTTEERNGITQFITKEESMYLRVVHLLHREACPAVRVKFDILFPPFELKQILQTKIQILLKQKGKKISRAQEEDGCVNIFNKTNGIPRSTNFSLQLMATCIWYASDREKITMEEWDVIKKLEQYIYRVAQNKGYLNKLEFDEYWNEISKMILFIGGENFNRSTIYLSLNTEHNTLLESTAS</sequence>
<dbReference type="InterPro" id="IPR003599">
    <property type="entry name" value="Ig_sub"/>
</dbReference>
<organism evidence="2 3">
    <name type="scientific">Mytilus coruscus</name>
    <name type="common">Sea mussel</name>
    <dbReference type="NCBI Taxonomy" id="42192"/>
    <lineage>
        <taxon>Eukaryota</taxon>
        <taxon>Metazoa</taxon>
        <taxon>Spiralia</taxon>
        <taxon>Lophotrochozoa</taxon>
        <taxon>Mollusca</taxon>
        <taxon>Bivalvia</taxon>
        <taxon>Autobranchia</taxon>
        <taxon>Pteriomorphia</taxon>
        <taxon>Mytilida</taxon>
        <taxon>Mytiloidea</taxon>
        <taxon>Mytilidae</taxon>
        <taxon>Mytilinae</taxon>
        <taxon>Mytilus</taxon>
    </lineage>
</organism>
<dbReference type="Gene3D" id="2.60.40.10">
    <property type="entry name" value="Immunoglobulins"/>
    <property type="match status" value="1"/>
</dbReference>
<dbReference type="OrthoDB" id="6107976at2759"/>
<evidence type="ECO:0000313" key="3">
    <source>
        <dbReference type="Proteomes" id="UP000507470"/>
    </source>
</evidence>
<dbReference type="InterPro" id="IPR007110">
    <property type="entry name" value="Ig-like_dom"/>
</dbReference>
<proteinExistence type="predicted"/>
<dbReference type="SUPFAM" id="SSF48726">
    <property type="entry name" value="Immunoglobulin"/>
    <property type="match status" value="1"/>
</dbReference>
<dbReference type="InterPro" id="IPR013098">
    <property type="entry name" value="Ig_I-set"/>
</dbReference>
<evidence type="ECO:0000313" key="2">
    <source>
        <dbReference type="EMBL" id="CAC5387100.1"/>
    </source>
</evidence>
<reference evidence="2 3" key="1">
    <citation type="submission" date="2020-06" db="EMBL/GenBank/DDBJ databases">
        <authorList>
            <person name="Li R."/>
            <person name="Bekaert M."/>
        </authorList>
    </citation>
    <scope>NUCLEOTIDE SEQUENCE [LARGE SCALE GENOMIC DNA]</scope>
    <source>
        <strain evidence="3">wild</strain>
    </source>
</reference>
<dbReference type="InterPro" id="IPR013783">
    <property type="entry name" value="Ig-like_fold"/>
</dbReference>
<dbReference type="AlphaFoldDB" id="A0A6J8BW38"/>
<evidence type="ECO:0000259" key="1">
    <source>
        <dbReference type="PROSITE" id="PS50835"/>
    </source>
</evidence>
<keyword evidence="3" id="KW-1185">Reference proteome</keyword>
<dbReference type="PROSITE" id="PS50835">
    <property type="entry name" value="IG_LIKE"/>
    <property type="match status" value="1"/>
</dbReference>
<dbReference type="Pfam" id="PF07679">
    <property type="entry name" value="I-set"/>
    <property type="match status" value="1"/>
</dbReference>
<gene>
    <name evidence="2" type="ORF">MCOR_22471</name>
</gene>
<dbReference type="InterPro" id="IPR036179">
    <property type="entry name" value="Ig-like_dom_sf"/>
</dbReference>
<dbReference type="Proteomes" id="UP000507470">
    <property type="component" value="Unassembled WGS sequence"/>
</dbReference>
<dbReference type="Pfam" id="PF18738">
    <property type="entry name" value="HEPN_DZIP3"/>
    <property type="match status" value="1"/>
</dbReference>
<name>A0A6J8BW38_MYTCO</name>